<feature type="domain" description="Pro-opiomelanocortin/corticotropin ACTH central region" evidence="11">
    <location>
        <begin position="235"/>
        <end position="273"/>
    </location>
</feature>
<dbReference type="Pfam" id="PF08035">
    <property type="entry name" value="Op_neuropeptide"/>
    <property type="match status" value="1"/>
</dbReference>
<evidence type="ECO:0000259" key="11">
    <source>
        <dbReference type="SMART" id="SM01363"/>
    </source>
</evidence>
<feature type="domain" description="Pro-opiomelanocortin N-terminal" evidence="12">
    <location>
        <begin position="49"/>
        <end position="93"/>
    </location>
</feature>
<comment type="similarity">
    <text evidence="4">Belongs to the POMC family.</text>
</comment>
<evidence type="ECO:0000256" key="10">
    <source>
        <dbReference type="SAM" id="MobiDB-lite"/>
    </source>
</evidence>
<dbReference type="GO" id="GO:0030141">
    <property type="term" value="C:secretory granule"/>
    <property type="evidence" value="ECO:0007669"/>
    <property type="project" value="TreeGrafter"/>
</dbReference>
<keyword evidence="6" id="KW-0165">Cleavage on pair of basic residues</keyword>
<dbReference type="PANTHER" id="PTHR11416:SF7">
    <property type="entry name" value="PRO-OPIOMELANOCORTIN"/>
    <property type="match status" value="1"/>
</dbReference>
<comment type="subcellular location">
    <subcellularLocation>
        <location evidence="3">Secreted</location>
    </subcellularLocation>
</comment>
<gene>
    <name evidence="14" type="ORF">XELAEV_18028273mg</name>
</gene>
<dbReference type="GO" id="GO:0005615">
    <property type="term" value="C:extracellular space"/>
    <property type="evidence" value="ECO:0007669"/>
    <property type="project" value="TreeGrafter"/>
</dbReference>
<dbReference type="InterPro" id="IPR050878">
    <property type="entry name" value="POMC-derived_peptides"/>
</dbReference>
<evidence type="ECO:0000313" key="14">
    <source>
        <dbReference type="EMBL" id="OCT81453.1"/>
    </source>
</evidence>
<feature type="domain" description="Pro-opiomelanocortin/corticotropin ACTH central region" evidence="11">
    <location>
        <begin position="163"/>
        <end position="201"/>
    </location>
</feature>
<comment type="function">
    <text evidence="2">Endogenous opiate.</text>
</comment>
<dbReference type="SMART" id="SM01363">
    <property type="entry name" value="ACTH_domain"/>
    <property type="match status" value="3"/>
</dbReference>
<keyword evidence="7" id="KW-0372">Hormone</keyword>
<evidence type="ECO:0000256" key="2">
    <source>
        <dbReference type="ARBA" id="ARBA00003192"/>
    </source>
</evidence>
<dbReference type="AlphaFoldDB" id="A0A974HKV1"/>
<dbReference type="PANTHER" id="PTHR11416">
    <property type="entry name" value="PRO-OPIOMELANOCORTIN"/>
    <property type="match status" value="1"/>
</dbReference>
<evidence type="ECO:0000256" key="5">
    <source>
        <dbReference type="ARBA" id="ARBA00022525"/>
    </source>
</evidence>
<evidence type="ECO:0000256" key="7">
    <source>
        <dbReference type="ARBA" id="ARBA00022702"/>
    </source>
</evidence>
<dbReference type="PRINTS" id="PR00383">
    <property type="entry name" value="MELANOCORTIN"/>
</dbReference>
<feature type="compositionally biased region" description="Polar residues" evidence="10">
    <location>
        <begin position="9"/>
        <end position="21"/>
    </location>
</feature>
<comment type="function">
    <text evidence="1">Stimulates the adrenal glands to release cortisol.</text>
</comment>
<evidence type="ECO:0000259" key="12">
    <source>
        <dbReference type="SMART" id="SM01364"/>
    </source>
</evidence>
<protein>
    <submittedName>
        <fullName evidence="14">Uncharacterized protein</fullName>
    </submittedName>
</protein>
<evidence type="ECO:0000259" key="13">
    <source>
        <dbReference type="SMART" id="SM01365"/>
    </source>
</evidence>
<dbReference type="GO" id="GO:0007218">
    <property type="term" value="P:neuropeptide signaling pathway"/>
    <property type="evidence" value="ECO:0007669"/>
    <property type="project" value="UniProtKB-KW"/>
</dbReference>
<organism evidence="14 15">
    <name type="scientific">Xenopus laevis</name>
    <name type="common">African clawed frog</name>
    <dbReference type="NCBI Taxonomy" id="8355"/>
    <lineage>
        <taxon>Eukaryota</taxon>
        <taxon>Metazoa</taxon>
        <taxon>Chordata</taxon>
        <taxon>Craniata</taxon>
        <taxon>Vertebrata</taxon>
        <taxon>Euteleostomi</taxon>
        <taxon>Amphibia</taxon>
        <taxon>Batrachia</taxon>
        <taxon>Anura</taxon>
        <taxon>Pipoidea</taxon>
        <taxon>Pipidae</taxon>
        <taxon>Xenopodinae</taxon>
        <taxon>Xenopus</taxon>
        <taxon>Xenopus</taxon>
    </lineage>
</organism>
<sequence>MREEHKQRSAQLGTSESTASSPEMFRPLWGCFLAILGICIFHIGEVQSQCWESSRCADLSSEDGVLECIKACKTDLSAESPVFPGNGHLQPLSESIRKYVMTHFRWNKFGRRNSTGNDGSNTGYKREDISSYPVFSLFPLSDQNAPGDNMEEEPLDRQENKRAYSMEHFRWGKPVGRKRRPIKVYPNGVEEESAESYPMELRRELSLELDYPEIDLDEDIEDNEVESALTKKNGNYRMHHFRWGSPPKDKRYGGFMTPERSQTPLMTLFKNAIIKNSHKKGQ</sequence>
<keyword evidence="5" id="KW-0964">Secreted</keyword>
<dbReference type="SMART" id="SM01365">
    <property type="entry name" value="Op_neuropeptide"/>
    <property type="match status" value="1"/>
</dbReference>
<dbReference type="InterPro" id="IPR013532">
    <property type="entry name" value="Opioid_neuropept"/>
</dbReference>
<dbReference type="Pfam" id="PF00976">
    <property type="entry name" value="ACTH_domain"/>
    <property type="match status" value="3"/>
</dbReference>
<dbReference type="GO" id="GO:0001664">
    <property type="term" value="F:G protein-coupled receptor binding"/>
    <property type="evidence" value="ECO:0007669"/>
    <property type="project" value="TreeGrafter"/>
</dbReference>
<feature type="domain" description="Opiodes neuropeptide" evidence="13">
    <location>
        <begin position="252"/>
        <end position="280"/>
    </location>
</feature>
<dbReference type="EMBL" id="CM004474">
    <property type="protein sequence ID" value="OCT81453.1"/>
    <property type="molecule type" value="Genomic_DNA"/>
</dbReference>
<proteinExistence type="inferred from homology"/>
<reference evidence="15" key="1">
    <citation type="journal article" date="2016" name="Nature">
        <title>Genome evolution in the allotetraploid frog Xenopus laevis.</title>
        <authorList>
            <person name="Session A.M."/>
            <person name="Uno Y."/>
            <person name="Kwon T."/>
            <person name="Chapman J.A."/>
            <person name="Toyoda A."/>
            <person name="Takahashi S."/>
            <person name="Fukui A."/>
            <person name="Hikosaka A."/>
            <person name="Suzuki A."/>
            <person name="Kondo M."/>
            <person name="van Heeringen S.J."/>
            <person name="Quigley I."/>
            <person name="Heinz S."/>
            <person name="Ogino H."/>
            <person name="Ochi H."/>
            <person name="Hellsten U."/>
            <person name="Lyons J.B."/>
            <person name="Simakov O."/>
            <person name="Putnam N."/>
            <person name="Stites J."/>
            <person name="Kuroki Y."/>
            <person name="Tanaka T."/>
            <person name="Michiue T."/>
            <person name="Watanabe M."/>
            <person name="Bogdanovic O."/>
            <person name="Lister R."/>
            <person name="Georgiou G."/>
            <person name="Paranjpe S.S."/>
            <person name="van Kruijsbergen I."/>
            <person name="Shu S."/>
            <person name="Carlson J."/>
            <person name="Kinoshita T."/>
            <person name="Ohta Y."/>
            <person name="Mawaribuchi S."/>
            <person name="Jenkins J."/>
            <person name="Grimwood J."/>
            <person name="Schmutz J."/>
            <person name="Mitros T."/>
            <person name="Mozaffari S.V."/>
            <person name="Suzuki Y."/>
            <person name="Haramoto Y."/>
            <person name="Yamamoto T.S."/>
            <person name="Takagi C."/>
            <person name="Heald R."/>
            <person name="Miller K."/>
            <person name="Haudenschild C."/>
            <person name="Kitzman J."/>
            <person name="Nakayama T."/>
            <person name="Izutsu Y."/>
            <person name="Robert J."/>
            <person name="Fortriede J."/>
            <person name="Burns K."/>
            <person name="Lotay V."/>
            <person name="Karimi K."/>
            <person name="Yasuoka Y."/>
            <person name="Dichmann D.S."/>
            <person name="Flajnik M.F."/>
            <person name="Houston D.W."/>
            <person name="Shendure J."/>
            <person name="DuPasquier L."/>
            <person name="Vize P.D."/>
            <person name="Zorn A.M."/>
            <person name="Ito M."/>
            <person name="Marcotte E.M."/>
            <person name="Wallingford J.B."/>
            <person name="Ito Y."/>
            <person name="Asashima M."/>
            <person name="Ueno N."/>
            <person name="Matsuda Y."/>
            <person name="Veenstra G.J."/>
            <person name="Fujiyama A."/>
            <person name="Harland R.M."/>
            <person name="Taira M."/>
            <person name="Rokhsar D.S."/>
        </authorList>
    </citation>
    <scope>NUCLEOTIDE SEQUENCE [LARGE SCALE GENOMIC DNA]</scope>
    <source>
        <strain evidence="15">J</strain>
    </source>
</reference>
<evidence type="ECO:0000313" key="15">
    <source>
        <dbReference type="Proteomes" id="UP000694892"/>
    </source>
</evidence>
<evidence type="ECO:0000256" key="6">
    <source>
        <dbReference type="ARBA" id="ARBA00022685"/>
    </source>
</evidence>
<evidence type="ECO:0000256" key="3">
    <source>
        <dbReference type="ARBA" id="ARBA00004613"/>
    </source>
</evidence>
<keyword evidence="8" id="KW-0732">Signal</keyword>
<keyword evidence="9" id="KW-0257">Endorphin</keyword>
<dbReference type="SMART" id="SM01364">
    <property type="entry name" value="NPP"/>
    <property type="match status" value="1"/>
</dbReference>
<dbReference type="InterPro" id="IPR001941">
    <property type="entry name" value="PMOC"/>
</dbReference>
<dbReference type="OMA" id="NIRKYVM"/>
<name>A0A974HKV1_XENLA</name>
<dbReference type="Proteomes" id="UP000694892">
    <property type="component" value="Chromosome 5L"/>
</dbReference>
<feature type="domain" description="Pro-opiomelanocortin/corticotropin ACTH central region" evidence="11">
    <location>
        <begin position="98"/>
        <end position="136"/>
    </location>
</feature>
<dbReference type="Pfam" id="PF08384">
    <property type="entry name" value="NPP"/>
    <property type="match status" value="1"/>
</dbReference>
<evidence type="ECO:0000256" key="9">
    <source>
        <dbReference type="ARBA" id="ARBA00023205"/>
    </source>
</evidence>
<evidence type="ECO:0000256" key="4">
    <source>
        <dbReference type="ARBA" id="ARBA00005832"/>
    </source>
</evidence>
<dbReference type="GO" id="GO:0005179">
    <property type="term" value="F:hormone activity"/>
    <property type="evidence" value="ECO:0007669"/>
    <property type="project" value="UniProtKB-KW"/>
</dbReference>
<dbReference type="InterPro" id="IPR013531">
    <property type="entry name" value="Mcrtin_ACTH_cent"/>
</dbReference>
<dbReference type="GO" id="GO:2000852">
    <property type="term" value="P:regulation of corticosterone secretion"/>
    <property type="evidence" value="ECO:0007669"/>
    <property type="project" value="TreeGrafter"/>
</dbReference>
<accession>A0A974HKV1</accession>
<dbReference type="InterPro" id="IPR013593">
    <property type="entry name" value="Melanocortin_N"/>
</dbReference>
<evidence type="ECO:0000256" key="1">
    <source>
        <dbReference type="ARBA" id="ARBA00002965"/>
    </source>
</evidence>
<evidence type="ECO:0000256" key="8">
    <source>
        <dbReference type="ARBA" id="ARBA00022729"/>
    </source>
</evidence>
<feature type="region of interest" description="Disordered" evidence="10">
    <location>
        <begin position="1"/>
        <end position="21"/>
    </location>
</feature>